<dbReference type="GO" id="GO:0042840">
    <property type="term" value="P:D-glucuronate catabolic process"/>
    <property type="evidence" value="ECO:0007669"/>
    <property type="project" value="TreeGrafter"/>
</dbReference>
<dbReference type="Proteomes" id="UP000325684">
    <property type="component" value="Unassembled WGS sequence"/>
</dbReference>
<dbReference type="GO" id="GO:0006974">
    <property type="term" value="P:DNA damage response"/>
    <property type="evidence" value="ECO:0007669"/>
    <property type="project" value="TreeGrafter"/>
</dbReference>
<evidence type="ECO:0000256" key="3">
    <source>
        <dbReference type="ARBA" id="ARBA00022777"/>
    </source>
</evidence>
<reference evidence="5 6" key="1">
    <citation type="journal article" date="2019" name="Microorganisms">
        <title>Genome Insights into the Novel Species Microvirga brassicacearum, a Rapeseed Endophyte with Biotechnological Potential.</title>
        <authorList>
            <person name="Jimenez-Gomez A."/>
            <person name="Saati-Santamaria Z."/>
            <person name="Igual J.M."/>
            <person name="Rivas R."/>
            <person name="Mateos P.F."/>
            <person name="Garcia-Fraile P."/>
        </authorList>
    </citation>
    <scope>NUCLEOTIDE SEQUENCE [LARGE SCALE GENOMIC DNA]</scope>
    <source>
        <strain evidence="5 6">CDVBN77</strain>
    </source>
</reference>
<evidence type="ECO:0000259" key="4">
    <source>
        <dbReference type="Pfam" id="PF00294"/>
    </source>
</evidence>
<dbReference type="OrthoDB" id="9775849at2"/>
<comment type="caution">
    <text evidence="5">The sequence shown here is derived from an EMBL/GenBank/DDBJ whole genome shotgun (WGS) entry which is preliminary data.</text>
</comment>
<gene>
    <name evidence="5" type="ORF">FEZ63_24565</name>
</gene>
<dbReference type="PANTHER" id="PTHR43085">
    <property type="entry name" value="HEXOKINASE FAMILY MEMBER"/>
    <property type="match status" value="1"/>
</dbReference>
<sequence>MKTIDILTIGEPLVEFAEVERAGERLYLPGHGGDVSNTAVAAARQGAKAAIFTALGGDSFGADFLKLWDLEGVDRSSVVVRPEGRTGAYFISYGKDGHVFSYARAGSAASLVQVNELPLRQIASSRILHASGISQAISDSCADSVFAAIRHARESGTTISYDTNLRLRLWPLDRARAVIHGAVALSDIALPGLDDAQQLTGLERPEDICGFYLTLGCQMVALTMGKSGTMVAVGERREVMPARPVEAVDATGAGDTFDGAFLSEWLVDGDPFRAAAYANAAAALSTLGRGAVAPMPTRAETEAFMRT</sequence>
<feature type="domain" description="Carbohydrate kinase PfkB" evidence="4">
    <location>
        <begin position="30"/>
        <end position="298"/>
    </location>
</feature>
<comment type="similarity">
    <text evidence="1">Belongs to the carbohydrate kinase PfkB family.</text>
</comment>
<dbReference type="InterPro" id="IPR050306">
    <property type="entry name" value="PfkB_Carbo_kinase"/>
</dbReference>
<evidence type="ECO:0000313" key="6">
    <source>
        <dbReference type="Proteomes" id="UP000325684"/>
    </source>
</evidence>
<keyword evidence="2" id="KW-0808">Transferase</keyword>
<dbReference type="Pfam" id="PF00294">
    <property type="entry name" value="PfkB"/>
    <property type="match status" value="1"/>
</dbReference>
<accession>A0A5N3P2T1</accession>
<dbReference type="SUPFAM" id="SSF53613">
    <property type="entry name" value="Ribokinase-like"/>
    <property type="match status" value="1"/>
</dbReference>
<evidence type="ECO:0000256" key="2">
    <source>
        <dbReference type="ARBA" id="ARBA00022679"/>
    </source>
</evidence>
<dbReference type="InterPro" id="IPR011611">
    <property type="entry name" value="PfkB_dom"/>
</dbReference>
<proteinExistence type="inferred from homology"/>
<dbReference type="RefSeq" id="WP_150950049.1">
    <property type="nucleotide sequence ID" value="NZ_VCMV01000081.1"/>
</dbReference>
<dbReference type="CDD" id="cd01166">
    <property type="entry name" value="KdgK"/>
    <property type="match status" value="1"/>
</dbReference>
<organism evidence="5 6">
    <name type="scientific">Microvirga brassicacearum</name>
    <dbReference type="NCBI Taxonomy" id="2580413"/>
    <lineage>
        <taxon>Bacteria</taxon>
        <taxon>Pseudomonadati</taxon>
        <taxon>Pseudomonadota</taxon>
        <taxon>Alphaproteobacteria</taxon>
        <taxon>Hyphomicrobiales</taxon>
        <taxon>Methylobacteriaceae</taxon>
        <taxon>Microvirga</taxon>
    </lineage>
</organism>
<dbReference type="GO" id="GO:0008673">
    <property type="term" value="F:2-dehydro-3-deoxygluconokinase activity"/>
    <property type="evidence" value="ECO:0007669"/>
    <property type="project" value="TreeGrafter"/>
</dbReference>
<dbReference type="EMBL" id="VCMV01000081">
    <property type="protein sequence ID" value="KAB0264087.1"/>
    <property type="molecule type" value="Genomic_DNA"/>
</dbReference>
<keyword evidence="6" id="KW-1185">Reference proteome</keyword>
<dbReference type="AlphaFoldDB" id="A0A5N3P2T1"/>
<keyword evidence="3 5" id="KW-0418">Kinase</keyword>
<dbReference type="Gene3D" id="3.40.1190.20">
    <property type="match status" value="1"/>
</dbReference>
<evidence type="ECO:0000313" key="5">
    <source>
        <dbReference type="EMBL" id="KAB0264087.1"/>
    </source>
</evidence>
<dbReference type="GO" id="GO:0019698">
    <property type="term" value="P:D-galacturonate catabolic process"/>
    <property type="evidence" value="ECO:0007669"/>
    <property type="project" value="TreeGrafter"/>
</dbReference>
<dbReference type="PANTHER" id="PTHR43085:SF15">
    <property type="entry name" value="2-DEHYDRO-3-DEOXYGLUCONOKINASE"/>
    <property type="match status" value="1"/>
</dbReference>
<name>A0A5N3P2T1_9HYPH</name>
<dbReference type="InterPro" id="IPR029056">
    <property type="entry name" value="Ribokinase-like"/>
</dbReference>
<evidence type="ECO:0000256" key="1">
    <source>
        <dbReference type="ARBA" id="ARBA00010688"/>
    </source>
</evidence>
<dbReference type="GO" id="GO:0005829">
    <property type="term" value="C:cytosol"/>
    <property type="evidence" value="ECO:0007669"/>
    <property type="project" value="TreeGrafter"/>
</dbReference>
<protein>
    <submittedName>
        <fullName evidence="5">Sugar kinase</fullName>
    </submittedName>
</protein>